<protein>
    <recommendedName>
        <fullName evidence="3">DUF3568 family protein</fullName>
    </recommendedName>
</protein>
<sequence>MAKRCLKGIVGLILGLGLLVGCVETALLGVGASAALGGYKWIEGTMVRDYPRSLPEMWQACQTAVQHFRMKLTEKKYSPMTADISAVEQDGTEVKINLTAQPNNITTVGVRFGMMGNAEASQMFHTQLAKELGL</sequence>
<evidence type="ECO:0008006" key="3">
    <source>
        <dbReference type="Google" id="ProtNLM"/>
    </source>
</evidence>
<organism evidence="1 2">
    <name type="scientific">Desulfobacca acetoxidans (strain ATCC 700848 / DSM 11109 / ASRB2)</name>
    <dbReference type="NCBI Taxonomy" id="880072"/>
    <lineage>
        <taxon>Bacteria</taxon>
        <taxon>Pseudomonadati</taxon>
        <taxon>Thermodesulfobacteriota</taxon>
        <taxon>Desulfobaccia</taxon>
        <taxon>Desulfobaccales</taxon>
        <taxon>Desulfobaccaceae</taxon>
        <taxon>Desulfobacca</taxon>
    </lineage>
</organism>
<dbReference type="EMBL" id="CP002629">
    <property type="protein sequence ID" value="AEB09118.1"/>
    <property type="molecule type" value="Genomic_DNA"/>
</dbReference>
<dbReference type="STRING" id="880072.Desac_1259"/>
<dbReference type="Proteomes" id="UP000000483">
    <property type="component" value="Chromosome"/>
</dbReference>
<dbReference type="Pfam" id="PF12092">
    <property type="entry name" value="DUF3568"/>
    <property type="match status" value="1"/>
</dbReference>
<dbReference type="PROSITE" id="PS51257">
    <property type="entry name" value="PROKAR_LIPOPROTEIN"/>
    <property type="match status" value="1"/>
</dbReference>
<gene>
    <name evidence="1" type="ordered locus">Desac_1259</name>
</gene>
<proteinExistence type="predicted"/>
<name>F2NCI4_DESAR</name>
<dbReference type="AlphaFoldDB" id="F2NCI4"/>
<reference evidence="1 2" key="1">
    <citation type="journal article" date="2011" name="Stand. Genomic Sci.">
        <title>Complete genome sequence of the acetate-degrading sulfate reducer Desulfobacca acetoxidans type strain (ASRB2).</title>
        <authorList>
            <person name="Goker M."/>
            <person name="Teshima H."/>
            <person name="Lapidus A."/>
            <person name="Nolan M."/>
            <person name="Lucas S."/>
            <person name="Hammon N."/>
            <person name="Deshpande S."/>
            <person name="Cheng J.F."/>
            <person name="Tapia R."/>
            <person name="Han C."/>
            <person name="Goodwin L."/>
            <person name="Pitluck S."/>
            <person name="Huntemann M."/>
            <person name="Liolios K."/>
            <person name="Ivanova N."/>
            <person name="Pagani I."/>
            <person name="Mavromatis K."/>
            <person name="Ovchinikova G."/>
            <person name="Pati A."/>
            <person name="Chen A."/>
            <person name="Palaniappan K."/>
            <person name="Land M."/>
            <person name="Hauser L."/>
            <person name="Brambilla E.M."/>
            <person name="Rohde M."/>
            <person name="Spring S."/>
            <person name="Detter J.C."/>
            <person name="Woyke T."/>
            <person name="Bristow J."/>
            <person name="Eisen J.A."/>
            <person name="Markowitz V."/>
            <person name="Hugenholtz P."/>
            <person name="Kyrpides N.C."/>
            <person name="Klenk H.P."/>
        </authorList>
    </citation>
    <scope>NUCLEOTIDE SEQUENCE [LARGE SCALE GENOMIC DNA]</scope>
    <source>
        <strain evidence="2">ATCC 700848 / DSM 11109 / ASRB2</strain>
    </source>
</reference>
<dbReference type="eggNOG" id="ENOG503379K">
    <property type="taxonomic scope" value="Bacteria"/>
</dbReference>
<accession>F2NCI4</accession>
<dbReference type="HOGENOM" id="CLU_1892815_0_0_7"/>
<reference evidence="2" key="2">
    <citation type="submission" date="2011-03" db="EMBL/GenBank/DDBJ databases">
        <title>The complete genome of Desulfobacca acetoxidans DSM 11109.</title>
        <authorList>
            <consortium name="US DOE Joint Genome Institute (JGI-PGF)"/>
            <person name="Lucas S."/>
            <person name="Copeland A."/>
            <person name="Lapidus A."/>
            <person name="Bruce D."/>
            <person name="Goodwin L."/>
            <person name="Pitluck S."/>
            <person name="Peters L."/>
            <person name="Kyrpides N."/>
            <person name="Mavromatis K."/>
            <person name="Ivanova N."/>
            <person name="Ovchinnikova G."/>
            <person name="Teshima H."/>
            <person name="Detter J.C."/>
            <person name="Han C."/>
            <person name="Land M."/>
            <person name="Hauser L."/>
            <person name="Markowitz V."/>
            <person name="Cheng J.-F."/>
            <person name="Hugenholtz P."/>
            <person name="Woyke T."/>
            <person name="Wu D."/>
            <person name="Spring S."/>
            <person name="Schueler E."/>
            <person name="Brambilla E."/>
            <person name="Klenk H.-P."/>
            <person name="Eisen J.A."/>
        </authorList>
    </citation>
    <scope>NUCLEOTIDE SEQUENCE [LARGE SCALE GENOMIC DNA]</scope>
    <source>
        <strain evidence="2">ATCC 700848 / DSM 11109 / ASRB2</strain>
    </source>
</reference>
<dbReference type="RefSeq" id="WP_013706230.1">
    <property type="nucleotide sequence ID" value="NC_015388.1"/>
</dbReference>
<dbReference type="KEGG" id="dao:Desac_1259"/>
<evidence type="ECO:0000313" key="2">
    <source>
        <dbReference type="Proteomes" id="UP000000483"/>
    </source>
</evidence>
<dbReference type="InterPro" id="IPR021952">
    <property type="entry name" value="Flpp3-like"/>
</dbReference>
<keyword evidence="2" id="KW-1185">Reference proteome</keyword>
<evidence type="ECO:0000313" key="1">
    <source>
        <dbReference type="EMBL" id="AEB09118.1"/>
    </source>
</evidence>